<evidence type="ECO:0000256" key="3">
    <source>
        <dbReference type="SAM" id="SignalP"/>
    </source>
</evidence>
<evidence type="ECO:0000256" key="1">
    <source>
        <dbReference type="ARBA" id="ARBA00022460"/>
    </source>
</evidence>
<proteinExistence type="predicted"/>
<dbReference type="GO" id="GO:0008010">
    <property type="term" value="F:structural constituent of chitin-based larval cuticle"/>
    <property type="evidence" value="ECO:0007669"/>
    <property type="project" value="TreeGrafter"/>
</dbReference>
<dbReference type="InterPro" id="IPR050468">
    <property type="entry name" value="Cuticle_Struct_Prot"/>
</dbReference>
<dbReference type="AlphaFoldDB" id="A0A9Q0RXD1"/>
<comment type="caution">
    <text evidence="4">The sequence shown here is derived from an EMBL/GenBank/DDBJ whole genome shotgun (WGS) entry which is preliminary data.</text>
</comment>
<accession>A0A9Q0RXD1</accession>
<dbReference type="GO" id="GO:0062129">
    <property type="term" value="C:chitin-based extracellular matrix"/>
    <property type="evidence" value="ECO:0007669"/>
    <property type="project" value="TreeGrafter"/>
</dbReference>
<protein>
    <submittedName>
        <fullName evidence="4">Cuticle protein 10.9</fullName>
    </submittedName>
</protein>
<keyword evidence="5" id="KW-1185">Reference proteome</keyword>
<evidence type="ECO:0000313" key="4">
    <source>
        <dbReference type="EMBL" id="KAJ6635936.1"/>
    </source>
</evidence>
<evidence type="ECO:0000313" key="5">
    <source>
        <dbReference type="Proteomes" id="UP001151699"/>
    </source>
</evidence>
<dbReference type="EMBL" id="WJQU01000004">
    <property type="protein sequence ID" value="KAJ6635936.1"/>
    <property type="molecule type" value="Genomic_DNA"/>
</dbReference>
<dbReference type="Proteomes" id="UP001151699">
    <property type="component" value="Chromosome C"/>
</dbReference>
<dbReference type="PANTHER" id="PTHR10380">
    <property type="entry name" value="CUTICLE PROTEIN"/>
    <property type="match status" value="1"/>
</dbReference>
<dbReference type="PROSITE" id="PS51155">
    <property type="entry name" value="CHIT_BIND_RR_2"/>
    <property type="match status" value="1"/>
</dbReference>
<dbReference type="OrthoDB" id="6358661at2759"/>
<feature type="chain" id="PRO_5040463856" evidence="3">
    <location>
        <begin position="20"/>
        <end position="187"/>
    </location>
</feature>
<dbReference type="InterPro" id="IPR000618">
    <property type="entry name" value="Insect_cuticle"/>
</dbReference>
<keyword evidence="1 2" id="KW-0193">Cuticle</keyword>
<organism evidence="4 5">
    <name type="scientific">Pseudolycoriella hygida</name>
    <dbReference type="NCBI Taxonomy" id="35572"/>
    <lineage>
        <taxon>Eukaryota</taxon>
        <taxon>Metazoa</taxon>
        <taxon>Ecdysozoa</taxon>
        <taxon>Arthropoda</taxon>
        <taxon>Hexapoda</taxon>
        <taxon>Insecta</taxon>
        <taxon>Pterygota</taxon>
        <taxon>Neoptera</taxon>
        <taxon>Endopterygota</taxon>
        <taxon>Diptera</taxon>
        <taxon>Nematocera</taxon>
        <taxon>Sciaroidea</taxon>
        <taxon>Sciaridae</taxon>
        <taxon>Pseudolycoriella</taxon>
    </lineage>
</organism>
<name>A0A9Q0RXD1_9DIPT</name>
<feature type="signal peptide" evidence="3">
    <location>
        <begin position="1"/>
        <end position="19"/>
    </location>
</feature>
<evidence type="ECO:0000256" key="2">
    <source>
        <dbReference type="PROSITE-ProRule" id="PRU00497"/>
    </source>
</evidence>
<keyword evidence="3" id="KW-0732">Signal</keyword>
<sequence length="187" mass="20883">MKLFAFLLIILSCIIYASAEDAVPIVEYVETETHPPPPRPYVFSYAAGRSPGSFDRTHSEVSDGSGVVRGTYSYVDPRQQIRTVDYVADKNGFYPVLSHPAVAPQQSEAVRKATENHNRLFNQIAEQHASNVNGDGFISPSDTKAVAYAKQKHLNAFERIAAEHAKIAEERRIELELKNSEIKDLEH</sequence>
<reference evidence="4" key="1">
    <citation type="submission" date="2022-07" db="EMBL/GenBank/DDBJ databases">
        <authorList>
            <person name="Trinca V."/>
            <person name="Uliana J.V.C."/>
            <person name="Torres T.T."/>
            <person name="Ward R.J."/>
            <person name="Monesi N."/>
        </authorList>
    </citation>
    <scope>NUCLEOTIDE SEQUENCE</scope>
    <source>
        <strain evidence="4">HSMRA1968</strain>
        <tissue evidence="4">Whole embryos</tissue>
    </source>
</reference>
<gene>
    <name evidence="4" type="primary">CU109</name>
    <name evidence="4" type="ORF">Bhyg_14522</name>
</gene>
<dbReference type="PANTHER" id="PTHR10380:SF173">
    <property type="entry name" value="CUTICULAR PROTEIN 47EF, ISOFORM C-RELATED"/>
    <property type="match status" value="1"/>
</dbReference>
<dbReference type="Pfam" id="PF00379">
    <property type="entry name" value="Chitin_bind_4"/>
    <property type="match status" value="1"/>
</dbReference>